<evidence type="ECO:0000313" key="1">
    <source>
        <dbReference type="EMBL" id="AVK03795.1"/>
    </source>
</evidence>
<proteinExistence type="predicted"/>
<accession>A0A2R3IPD8</accession>
<protein>
    <submittedName>
        <fullName evidence="1">Hemagglutinin-like domain protein</fullName>
    </submittedName>
</protein>
<gene>
    <name evidence="1" type="ORF">CSB93_1278</name>
</gene>
<dbReference type="Proteomes" id="UP000238390">
    <property type="component" value="Chromosome"/>
</dbReference>
<dbReference type="AlphaFoldDB" id="A0A2R3IPD8"/>
<evidence type="ECO:0000313" key="2">
    <source>
        <dbReference type="Proteomes" id="UP000238390"/>
    </source>
</evidence>
<reference evidence="1 2" key="1">
    <citation type="submission" date="2018-02" db="EMBL/GenBank/DDBJ databases">
        <title>FDA/CDC Antimicrobial Resistant Isolate Bank Genome Sequencing.</title>
        <authorList>
            <person name="Benahmed F.H."/>
            <person name="Lutgring J.D."/>
            <person name="Yoo B."/>
            <person name="Machado M."/>
            <person name="Brown A."/>
            <person name="McAllister G."/>
            <person name="Perry A."/>
            <person name="Halpin A.L."/>
            <person name="Vavikolanu K."/>
            <person name="Ott S."/>
            <person name="Zhao X."/>
            <person name="Tallon L.J."/>
            <person name="Sadzewicz L."/>
            <person name="Aluvathingal J."/>
            <person name="Nadendla S."/>
            <person name="Voskania-kordi A."/>
            <person name="Simonyan V."/>
            <person name="Patel J."/>
            <person name="Shawar R.M."/>
        </authorList>
    </citation>
    <scope>NUCLEOTIDE SEQUENCE [LARGE SCALE GENOMIC DNA]</scope>
    <source>
        <strain evidence="1 2">AR_0356</strain>
    </source>
</reference>
<sequence>MGAVAEIRLIKIKLSPFLLFSTRSVFTISPSELKDVLQSSSVVKSSVMALPDGHFVRTVDVGKVIGTTI</sequence>
<dbReference type="EMBL" id="CP027169">
    <property type="protein sequence ID" value="AVK03795.1"/>
    <property type="molecule type" value="Genomic_DNA"/>
</dbReference>
<name>A0A2R3IPD8_9PSED</name>
<organism evidence="1 2">
    <name type="scientific">Pseudomonas paraeruginosa</name>
    <dbReference type="NCBI Taxonomy" id="2994495"/>
    <lineage>
        <taxon>Bacteria</taxon>
        <taxon>Pseudomonadati</taxon>
        <taxon>Pseudomonadota</taxon>
        <taxon>Gammaproteobacteria</taxon>
        <taxon>Pseudomonadales</taxon>
        <taxon>Pseudomonadaceae</taxon>
        <taxon>Pseudomonas</taxon>
    </lineage>
</organism>
<keyword evidence="2" id="KW-1185">Reference proteome</keyword>